<accession>A0A1B2JCK9</accession>
<name>A0A1B2JCK9_PICPA</name>
<evidence type="ECO:0000313" key="8">
    <source>
        <dbReference type="EMBL" id="ANZ75742.1"/>
    </source>
</evidence>
<dbReference type="GO" id="GO:0016226">
    <property type="term" value="P:iron-sulfur cluster assembly"/>
    <property type="evidence" value="ECO:0007669"/>
    <property type="project" value="UniProtKB-UniRule"/>
</dbReference>
<evidence type="ECO:0000256" key="4">
    <source>
        <dbReference type="ARBA" id="ARBA00023242"/>
    </source>
</evidence>
<keyword evidence="9" id="KW-1185">Reference proteome</keyword>
<dbReference type="GO" id="GO:0051604">
    <property type="term" value="P:protein maturation"/>
    <property type="evidence" value="ECO:0007669"/>
    <property type="project" value="UniProtKB-UniRule"/>
</dbReference>
<dbReference type="InterPro" id="IPR016024">
    <property type="entry name" value="ARM-type_fold"/>
</dbReference>
<dbReference type="InterPro" id="IPR011989">
    <property type="entry name" value="ARM-like"/>
</dbReference>
<organism evidence="8 9">
    <name type="scientific">Komagataella pastoris</name>
    <name type="common">Yeast</name>
    <name type="synonym">Pichia pastoris</name>
    <dbReference type="NCBI Taxonomy" id="4922"/>
    <lineage>
        <taxon>Eukaryota</taxon>
        <taxon>Fungi</taxon>
        <taxon>Dikarya</taxon>
        <taxon>Ascomycota</taxon>
        <taxon>Saccharomycotina</taxon>
        <taxon>Pichiomycetes</taxon>
        <taxon>Pichiales</taxon>
        <taxon>Pichiaceae</taxon>
        <taxon>Komagataella</taxon>
    </lineage>
</organism>
<dbReference type="AlphaFoldDB" id="A0A1B2JCK9"/>
<keyword evidence="3" id="KW-0677">Repeat</keyword>
<evidence type="ECO:0000313" key="9">
    <source>
        <dbReference type="Proteomes" id="UP000094565"/>
    </source>
</evidence>
<keyword evidence="4 5" id="KW-0539">Nucleus</keyword>
<reference evidence="8 9" key="1">
    <citation type="submission" date="2016-02" db="EMBL/GenBank/DDBJ databases">
        <title>Comparative genomic and transcriptomic foundation for Pichia pastoris.</title>
        <authorList>
            <person name="Love K.R."/>
            <person name="Shah K.A."/>
            <person name="Whittaker C.A."/>
            <person name="Wu J."/>
            <person name="Bartlett M.C."/>
            <person name="Ma D."/>
            <person name="Leeson R.L."/>
            <person name="Priest M."/>
            <person name="Young S.K."/>
            <person name="Love J.C."/>
        </authorList>
    </citation>
    <scope>NUCLEOTIDE SEQUENCE [LARGE SCALE GENOMIC DNA]</scope>
    <source>
        <strain evidence="8 9">ATCC 28485</strain>
    </source>
</reference>
<keyword evidence="5" id="KW-0234">DNA repair</keyword>
<dbReference type="PANTHER" id="PTHR12891">
    <property type="entry name" value="DNA REPAIR/TRANSCRIPTION PROTEIN MET18/MMS19"/>
    <property type="match status" value="1"/>
</dbReference>
<dbReference type="Gene3D" id="1.25.10.10">
    <property type="entry name" value="Leucine-rich Repeat Variant"/>
    <property type="match status" value="2"/>
</dbReference>
<dbReference type="GO" id="GO:0005634">
    <property type="term" value="C:nucleus"/>
    <property type="evidence" value="ECO:0007669"/>
    <property type="project" value="UniProtKB-SubCell"/>
</dbReference>
<dbReference type="InterPro" id="IPR029240">
    <property type="entry name" value="MMS19_N"/>
</dbReference>
<feature type="domain" description="MMS19 C-terminal" evidence="6">
    <location>
        <begin position="536"/>
        <end position="959"/>
    </location>
</feature>
<evidence type="ECO:0000259" key="7">
    <source>
        <dbReference type="Pfam" id="PF14500"/>
    </source>
</evidence>
<dbReference type="SUPFAM" id="SSF48371">
    <property type="entry name" value="ARM repeat"/>
    <property type="match status" value="2"/>
</dbReference>
<evidence type="ECO:0000256" key="5">
    <source>
        <dbReference type="RuleBase" id="RU367072"/>
    </source>
</evidence>
<comment type="function">
    <text evidence="5">Key component of the cytosolic iron-sulfur protein assembly (CIA) complex, a multiprotein complex that mediates the incorporation of iron-sulfur cluster into apoproteins specifically involved in DNA metabolism and genomic integrity. In the CIA complex, MMS19 acts as an adapter between early-acting CIA components and a subset of cellular target iron-sulfur proteins.</text>
</comment>
<proteinExistence type="inferred from homology"/>
<sequence length="1009" mass="114485">MDLQLSQWISQFMASENDPPCEEIAKAVVEKRISLLQLIKALGSHLTDETPHIRSTAVGCLSNTLAKIERLNRADIEVISKFYIGKLDDNDVMHNTLVGLRALTSLKNFSTALLESLLASVLEKYEPASFLAATRYQSFLLLETIYQKHLEFVQANLNDLFIKVFIHISTNEKDPRNLLISFSLNKQISSTLKVDEFVEDLFDNAFCYFPVSFKPPPNSPYSIASHDLKTGLREVFAATPLFAKDFFPNILEKLTSTSPAVKLDVLQTLNLCLERYDNDTIQEYWLTLYNALKFEVLYNDLANIVELADVEKLSTEDDLVFKEVITLFKNLPKKFTDEQIIKNIQIMLEELKEYLHISHKYFKQTVLLLSVMATSKLSVYNHIVGEVLPVLLTDEPSTVVDEKNLATALNFFINSEYSESKLSQYKDDILVVLSKGLMSSSNLETTLKCICIRSLVNLSFILDTQEVASIISNLSQLLLSTMKNEKDPVFQETLNAFTNISSTMPNFVLETTLPLLLSKLPNESSSEIDLELVRNVLNVLVNISHSKLLLDSIIVRLLSVYERLLNGKVVTIDYYYLLLNSIHSLLSNYQELLSKDYADRVIPQITSLTIVNYRLSKESPVYLNERILDQCGKIIRLIICKLELRYHQKILDDAVDTFLLGSDSSLFSTSLGLKISLVSKPPTLVSLFNKFVSAVSKDCPLKIEPLDVLTSLVEIARDPRNFESLFERMGFLELICILANKYISDSNVEKIFNELLETIDLQSSDSLGSLEVMAWITKSLVLSNSPLAMKYQEYFFSLLETPSVASVSPKLLEVLIAEVSDLEVNKRDKKIINLNVRLLYKQKFYNIMLPKIIEGYGKCEQASKDTYLFLLSLILNHVHQREIILSHLENILPLILQIIQSDNVKSRNSGLEILNLTIESNCMLIKPHLHSVISRLLDIIKDNSDLSGQVNALLCLKEIGVSKIPLSQLQPFRNTIINQTVSTLGHRKRKVRKLAADVRQIFYELGQSL</sequence>
<dbReference type="Proteomes" id="UP000094565">
    <property type="component" value="Chromosome 2"/>
</dbReference>
<dbReference type="OrthoDB" id="342900at2759"/>
<feature type="domain" description="MMS19 N-terminal" evidence="7">
    <location>
        <begin position="39"/>
        <end position="297"/>
    </location>
</feature>
<dbReference type="InterPro" id="IPR039920">
    <property type="entry name" value="MMS19"/>
</dbReference>
<evidence type="ECO:0000259" key="6">
    <source>
        <dbReference type="Pfam" id="PF12460"/>
    </source>
</evidence>
<dbReference type="InterPro" id="IPR024687">
    <property type="entry name" value="MMS19_C"/>
</dbReference>
<dbReference type="Pfam" id="PF12460">
    <property type="entry name" value="MMS19_C"/>
    <property type="match status" value="1"/>
</dbReference>
<comment type="similarity">
    <text evidence="2 5">Belongs to the MET18/MMS19 family.</text>
</comment>
<dbReference type="GO" id="GO:0097361">
    <property type="term" value="C:cytosolic [4Fe-4S] assembly targeting complex"/>
    <property type="evidence" value="ECO:0007669"/>
    <property type="project" value="UniProtKB-UniRule"/>
</dbReference>
<dbReference type="EMBL" id="CP014585">
    <property type="protein sequence ID" value="ANZ75742.1"/>
    <property type="molecule type" value="Genomic_DNA"/>
</dbReference>
<dbReference type="PANTHER" id="PTHR12891:SF0">
    <property type="entry name" value="MMS19 NUCLEOTIDE EXCISION REPAIR PROTEIN HOMOLOG"/>
    <property type="match status" value="1"/>
</dbReference>
<keyword evidence="5" id="KW-0227">DNA damage</keyword>
<protein>
    <recommendedName>
        <fullName evidence="5">MMS19 nucleotide excision repair protein</fullName>
    </recommendedName>
</protein>
<evidence type="ECO:0000256" key="1">
    <source>
        <dbReference type="ARBA" id="ARBA00004123"/>
    </source>
</evidence>
<gene>
    <name evidence="8" type="primary">MET18</name>
    <name evidence="8" type="ORF">ATY40_BA7503202</name>
</gene>
<evidence type="ECO:0000256" key="3">
    <source>
        <dbReference type="ARBA" id="ARBA00022737"/>
    </source>
</evidence>
<evidence type="ECO:0000256" key="2">
    <source>
        <dbReference type="ARBA" id="ARBA00009340"/>
    </source>
</evidence>
<comment type="subcellular location">
    <subcellularLocation>
        <location evidence="1 5">Nucleus</location>
    </subcellularLocation>
</comment>
<dbReference type="Pfam" id="PF14500">
    <property type="entry name" value="MMS19_N"/>
    <property type="match status" value="1"/>
</dbReference>
<dbReference type="GO" id="GO:0006281">
    <property type="term" value="P:DNA repair"/>
    <property type="evidence" value="ECO:0007669"/>
    <property type="project" value="UniProtKB-UniRule"/>
</dbReference>